<dbReference type="AlphaFoldDB" id="A0AAV4V2W4"/>
<comment type="caution">
    <text evidence="2">The sequence shown here is derived from an EMBL/GenBank/DDBJ whole genome shotgun (WGS) entry which is preliminary data.</text>
</comment>
<evidence type="ECO:0000256" key="1">
    <source>
        <dbReference type="SAM" id="MobiDB-lite"/>
    </source>
</evidence>
<gene>
    <name evidence="2" type="ORF">CEXT_66001</name>
</gene>
<reference evidence="2 3" key="1">
    <citation type="submission" date="2021-06" db="EMBL/GenBank/DDBJ databases">
        <title>Caerostris extrusa draft genome.</title>
        <authorList>
            <person name="Kono N."/>
            <person name="Arakawa K."/>
        </authorList>
    </citation>
    <scope>NUCLEOTIDE SEQUENCE [LARGE SCALE GENOMIC DNA]</scope>
</reference>
<dbReference type="EMBL" id="BPLR01013860">
    <property type="protein sequence ID" value="GIY64306.1"/>
    <property type="molecule type" value="Genomic_DNA"/>
</dbReference>
<name>A0AAV4V2W4_CAEEX</name>
<proteinExistence type="predicted"/>
<keyword evidence="3" id="KW-1185">Reference proteome</keyword>
<organism evidence="2 3">
    <name type="scientific">Caerostris extrusa</name>
    <name type="common">Bark spider</name>
    <name type="synonym">Caerostris bankana</name>
    <dbReference type="NCBI Taxonomy" id="172846"/>
    <lineage>
        <taxon>Eukaryota</taxon>
        <taxon>Metazoa</taxon>
        <taxon>Ecdysozoa</taxon>
        <taxon>Arthropoda</taxon>
        <taxon>Chelicerata</taxon>
        <taxon>Arachnida</taxon>
        <taxon>Araneae</taxon>
        <taxon>Araneomorphae</taxon>
        <taxon>Entelegynae</taxon>
        <taxon>Araneoidea</taxon>
        <taxon>Araneidae</taxon>
        <taxon>Caerostris</taxon>
    </lineage>
</organism>
<accession>A0AAV4V2W4</accession>
<protein>
    <submittedName>
        <fullName evidence="2">Uncharacterized protein</fullName>
    </submittedName>
</protein>
<feature type="region of interest" description="Disordered" evidence="1">
    <location>
        <begin position="106"/>
        <end position="137"/>
    </location>
</feature>
<dbReference type="Proteomes" id="UP001054945">
    <property type="component" value="Unassembled WGS sequence"/>
</dbReference>
<sequence>MQGPNIKHRQIHYLEKRGTAQWSLPSGIYIFNTELYGNSKAQLPVISSGQANLMFERCPGKTEGWQEHDARKREQRSGVCSAEYIFLTRNFMTALKHSCQSFPSGQADLMFERSPGKTEGWQEQDTRKSETINSRAH</sequence>
<evidence type="ECO:0000313" key="3">
    <source>
        <dbReference type="Proteomes" id="UP001054945"/>
    </source>
</evidence>
<evidence type="ECO:0000313" key="2">
    <source>
        <dbReference type="EMBL" id="GIY64306.1"/>
    </source>
</evidence>